<dbReference type="EMBL" id="FNCA01000005">
    <property type="protein sequence ID" value="SDF94004.1"/>
    <property type="molecule type" value="Genomic_DNA"/>
</dbReference>
<dbReference type="PANTHER" id="PTHR37507:SF2">
    <property type="entry name" value="SPORULATION PROTEIN YDCC"/>
    <property type="match status" value="1"/>
</dbReference>
<dbReference type="OrthoDB" id="137725at2157"/>
<dbReference type="InterPro" id="IPR033399">
    <property type="entry name" value="TP_0789-like"/>
</dbReference>
<dbReference type="PROSITE" id="PS51257">
    <property type="entry name" value="PROKAR_LIPOPROTEIN"/>
    <property type="match status" value="1"/>
</dbReference>
<evidence type="ECO:0000259" key="1">
    <source>
        <dbReference type="Pfam" id="PF17131"/>
    </source>
</evidence>
<name>A0A7Z7FEJ5_9EURY</name>
<evidence type="ECO:0000313" key="3">
    <source>
        <dbReference type="Proteomes" id="UP000199259"/>
    </source>
</evidence>
<dbReference type="PANTHER" id="PTHR37507">
    <property type="entry name" value="SPORULATION PROTEIN YDCC"/>
    <property type="match status" value="1"/>
</dbReference>
<dbReference type="RefSeq" id="WP_091710091.1">
    <property type="nucleotide sequence ID" value="NZ_FNCA01000005.1"/>
</dbReference>
<accession>A0A7Z7FEJ5</accession>
<dbReference type="InterPro" id="IPR029046">
    <property type="entry name" value="LolA/LolB/LppX"/>
</dbReference>
<organism evidence="2 3">
    <name type="scientific">Methanolobus vulcani</name>
    <dbReference type="NCBI Taxonomy" id="38026"/>
    <lineage>
        <taxon>Archaea</taxon>
        <taxon>Methanobacteriati</taxon>
        <taxon>Methanobacteriota</taxon>
        <taxon>Stenosarchaea group</taxon>
        <taxon>Methanomicrobia</taxon>
        <taxon>Methanosarcinales</taxon>
        <taxon>Methanosarcinaceae</taxon>
        <taxon>Methanolobus</taxon>
    </lineage>
</organism>
<dbReference type="AlphaFoldDB" id="A0A7Z7FEJ5"/>
<dbReference type="InterPro" id="IPR052944">
    <property type="entry name" value="Sporulation_related"/>
</dbReference>
<feature type="domain" description="Uncharacterized protein TP-0789" evidence="1">
    <location>
        <begin position="96"/>
        <end position="207"/>
    </location>
</feature>
<comment type="caution">
    <text evidence="2">The sequence shown here is derived from an EMBL/GenBank/DDBJ whole genome shotgun (WGS) entry which is preliminary data.</text>
</comment>
<evidence type="ECO:0000313" key="2">
    <source>
        <dbReference type="EMBL" id="SDF94004.1"/>
    </source>
</evidence>
<dbReference type="Gene3D" id="2.50.20.10">
    <property type="entry name" value="Lipoprotein localisation LolA/LolB/LppX"/>
    <property type="match status" value="1"/>
</dbReference>
<dbReference type="SUPFAM" id="SSF89392">
    <property type="entry name" value="Prokaryotic lipoproteins and lipoprotein localization factors"/>
    <property type="match status" value="1"/>
</dbReference>
<keyword evidence="3" id="KW-1185">Reference proteome</keyword>
<keyword evidence="2" id="KW-0449">Lipoprotein</keyword>
<gene>
    <name evidence="2" type="ORF">SAMN04488589_1757</name>
</gene>
<sequence>MKLISKKNILTIHIILSIILFSIGCIEENLTAEEIKTKVLDMDSSTSDYSYTMHTTTYYGGQTKEMSYNVLLKKPDKVKSIAISPANQSESISVLDGTNLWGYNPNTNTVKKISLTNISDIKTIDYYNIIKYFFDDANVSLIGKQQLNKKEGYLLKIKPSSSKTYDLIDSTKIWVDQETWLPLKYDTYDKNGTLTMTIQIQDLKVNTGISDSEFVFGIPPGAEIIDSV</sequence>
<dbReference type="Proteomes" id="UP000199259">
    <property type="component" value="Unassembled WGS sequence"/>
</dbReference>
<dbReference type="CDD" id="cd16329">
    <property type="entry name" value="LolA_like"/>
    <property type="match status" value="1"/>
</dbReference>
<dbReference type="Pfam" id="PF17131">
    <property type="entry name" value="LolA_like"/>
    <property type="match status" value="1"/>
</dbReference>
<reference evidence="2 3" key="1">
    <citation type="submission" date="2016-10" db="EMBL/GenBank/DDBJ databases">
        <authorList>
            <person name="Varghese N."/>
            <person name="Submissions S."/>
        </authorList>
    </citation>
    <scope>NUCLEOTIDE SEQUENCE [LARGE SCALE GENOMIC DNA]</scope>
    <source>
        <strain evidence="2 3">PL 12/M</strain>
    </source>
</reference>
<protein>
    <submittedName>
        <fullName evidence="2">Outer membrane lipoprotein-sorting protein</fullName>
    </submittedName>
</protein>
<proteinExistence type="predicted"/>